<dbReference type="InterPro" id="IPR056101">
    <property type="entry name" value="DUF7684"/>
</dbReference>
<keyword evidence="3" id="KW-1185">Reference proteome</keyword>
<protein>
    <recommendedName>
        <fullName evidence="1">DUF7684 domain-containing protein</fullName>
    </recommendedName>
</protein>
<name>A0A1W1XVP4_9NEIS</name>
<dbReference type="Pfam" id="PF24733">
    <property type="entry name" value="DUF7684"/>
    <property type="match status" value="1"/>
</dbReference>
<organism evidence="2 3">
    <name type="scientific">Andreprevotia lacus DSM 23236</name>
    <dbReference type="NCBI Taxonomy" id="1121001"/>
    <lineage>
        <taxon>Bacteria</taxon>
        <taxon>Pseudomonadati</taxon>
        <taxon>Pseudomonadota</taxon>
        <taxon>Betaproteobacteria</taxon>
        <taxon>Neisseriales</taxon>
        <taxon>Chitinibacteraceae</taxon>
        <taxon>Andreprevotia</taxon>
    </lineage>
</organism>
<reference evidence="2 3" key="1">
    <citation type="submission" date="2017-04" db="EMBL/GenBank/DDBJ databases">
        <authorList>
            <person name="Afonso C.L."/>
            <person name="Miller P.J."/>
            <person name="Scott M.A."/>
            <person name="Spackman E."/>
            <person name="Goraichik I."/>
            <person name="Dimitrov K.M."/>
            <person name="Suarez D.L."/>
            <person name="Swayne D.E."/>
        </authorList>
    </citation>
    <scope>NUCLEOTIDE SEQUENCE [LARGE SCALE GENOMIC DNA]</scope>
    <source>
        <strain evidence="2 3">DSM 23236</strain>
    </source>
</reference>
<dbReference type="Proteomes" id="UP000192761">
    <property type="component" value="Unassembled WGS sequence"/>
</dbReference>
<accession>A0A1W1XVP4</accession>
<evidence type="ECO:0000313" key="3">
    <source>
        <dbReference type="Proteomes" id="UP000192761"/>
    </source>
</evidence>
<dbReference type="EMBL" id="FWXD01000019">
    <property type="protein sequence ID" value="SMC27922.1"/>
    <property type="molecule type" value="Genomic_DNA"/>
</dbReference>
<feature type="domain" description="DUF7684" evidence="1">
    <location>
        <begin position="31"/>
        <end position="121"/>
    </location>
</feature>
<evidence type="ECO:0000259" key="1">
    <source>
        <dbReference type="Pfam" id="PF24733"/>
    </source>
</evidence>
<dbReference type="STRING" id="1121001.SAMN02745857_03032"/>
<gene>
    <name evidence="2" type="ORF">SAMN02745857_03032</name>
</gene>
<proteinExistence type="predicted"/>
<dbReference type="RefSeq" id="WP_139798881.1">
    <property type="nucleotide sequence ID" value="NZ_FWXD01000019.1"/>
</dbReference>
<dbReference type="OrthoDB" id="7471151at2"/>
<dbReference type="AlphaFoldDB" id="A0A1W1XVP4"/>
<sequence length="137" mass="15303">MLLSLPPLPLIRLQHPTTDSRLQLPPANGYFGCLLVTHAEPDGHAAALINALLDHGCVYFCCWGVACEQWHDGIDDRIVARGLGAPDEPCIMTTWHYDKPLEEAVWFLQNAAFPDETFEVDYLWQLELEICAGPSTN</sequence>
<evidence type="ECO:0000313" key="2">
    <source>
        <dbReference type="EMBL" id="SMC27922.1"/>
    </source>
</evidence>